<keyword evidence="2" id="KW-0472">Membrane</keyword>
<evidence type="ECO:0000313" key="3">
    <source>
        <dbReference type="EMBL" id="KKL91136.1"/>
    </source>
</evidence>
<keyword evidence="2" id="KW-0812">Transmembrane</keyword>
<evidence type="ECO:0000256" key="2">
    <source>
        <dbReference type="SAM" id="Phobius"/>
    </source>
</evidence>
<keyword evidence="2" id="KW-1133">Transmembrane helix</keyword>
<comment type="caution">
    <text evidence="3">The sequence shown here is derived from an EMBL/GenBank/DDBJ whole genome shotgun (WGS) entry which is preliminary data.</text>
</comment>
<gene>
    <name evidence="3" type="ORF">LCGC14_1897720</name>
</gene>
<sequence length="108" mass="11978">MDIVIGGLEVGVWVAIIGGVIGAIFILRAVVCWYLRLSLIASLLVQIRDRLPVVQNDIVEIDDMFRCDKKVKPPVDMKNFRQTKGPELPVTENDSPGGRYPRKDGDGT</sequence>
<dbReference type="AlphaFoldDB" id="A0A0F9GKV3"/>
<organism evidence="3">
    <name type="scientific">marine sediment metagenome</name>
    <dbReference type="NCBI Taxonomy" id="412755"/>
    <lineage>
        <taxon>unclassified sequences</taxon>
        <taxon>metagenomes</taxon>
        <taxon>ecological metagenomes</taxon>
    </lineage>
</organism>
<feature type="transmembrane region" description="Helical" evidence="2">
    <location>
        <begin position="12"/>
        <end position="35"/>
    </location>
</feature>
<name>A0A0F9GKV3_9ZZZZ</name>
<evidence type="ECO:0000256" key="1">
    <source>
        <dbReference type="SAM" id="MobiDB-lite"/>
    </source>
</evidence>
<protein>
    <submittedName>
        <fullName evidence="3">Uncharacterized protein</fullName>
    </submittedName>
</protein>
<accession>A0A0F9GKV3</accession>
<feature type="region of interest" description="Disordered" evidence="1">
    <location>
        <begin position="76"/>
        <end position="108"/>
    </location>
</feature>
<reference evidence="3" key="1">
    <citation type="journal article" date="2015" name="Nature">
        <title>Complex archaea that bridge the gap between prokaryotes and eukaryotes.</title>
        <authorList>
            <person name="Spang A."/>
            <person name="Saw J.H."/>
            <person name="Jorgensen S.L."/>
            <person name="Zaremba-Niedzwiedzka K."/>
            <person name="Martijn J."/>
            <person name="Lind A.E."/>
            <person name="van Eijk R."/>
            <person name="Schleper C."/>
            <person name="Guy L."/>
            <person name="Ettema T.J."/>
        </authorList>
    </citation>
    <scope>NUCLEOTIDE SEQUENCE</scope>
</reference>
<dbReference type="EMBL" id="LAZR01019812">
    <property type="protein sequence ID" value="KKL91136.1"/>
    <property type="molecule type" value="Genomic_DNA"/>
</dbReference>
<proteinExistence type="predicted"/>